<name>A0ABV2AWT0_9GAMM</name>
<feature type="compositionally biased region" description="Low complexity" evidence="15">
    <location>
        <begin position="14"/>
        <end position="27"/>
    </location>
</feature>
<proteinExistence type="inferred from homology"/>
<keyword evidence="3 14" id="KW-0004">4Fe-4S</keyword>
<dbReference type="PIRSF" id="PIRSF006004">
    <property type="entry name" value="CHP00048"/>
    <property type="match status" value="1"/>
</dbReference>
<comment type="subcellular location">
    <subcellularLocation>
        <location evidence="1 14">Cytoplasm</location>
    </subcellularLocation>
</comment>
<dbReference type="InterPro" id="IPR027492">
    <property type="entry name" value="RNA_MTrfase_RlmN"/>
</dbReference>
<dbReference type="Gene3D" id="1.10.150.530">
    <property type="match status" value="1"/>
</dbReference>
<dbReference type="InterPro" id="IPR013785">
    <property type="entry name" value="Aldolase_TIM"/>
</dbReference>
<feature type="binding site" evidence="14">
    <location>
        <position position="154"/>
    </location>
    <ligand>
        <name>[4Fe-4S] cluster</name>
        <dbReference type="ChEBI" id="CHEBI:49883"/>
        <note>4Fe-4S-S-AdoMet</note>
    </ligand>
</feature>
<dbReference type="InterPro" id="IPR048641">
    <property type="entry name" value="RlmN_N"/>
</dbReference>
<feature type="binding site" evidence="14">
    <location>
        <position position="334"/>
    </location>
    <ligand>
        <name>S-adenosyl-L-methionine</name>
        <dbReference type="ChEBI" id="CHEBI:59789"/>
    </ligand>
</feature>
<dbReference type="PANTHER" id="PTHR30544">
    <property type="entry name" value="23S RRNA METHYLTRANSFERASE"/>
    <property type="match status" value="1"/>
</dbReference>
<dbReference type="PROSITE" id="PS51918">
    <property type="entry name" value="RADICAL_SAM"/>
    <property type="match status" value="1"/>
</dbReference>
<dbReference type="SFLD" id="SFLDF00275">
    <property type="entry name" value="adenosine_C2_methyltransferase"/>
    <property type="match status" value="1"/>
</dbReference>
<keyword evidence="7 14" id="KW-0808">Transferase</keyword>
<keyword evidence="5 14" id="KW-0698">rRNA processing</keyword>
<evidence type="ECO:0000256" key="8">
    <source>
        <dbReference type="ARBA" id="ARBA00022691"/>
    </source>
</evidence>
<evidence type="ECO:0000259" key="16">
    <source>
        <dbReference type="PROSITE" id="PS51918"/>
    </source>
</evidence>
<feature type="binding site" evidence="14">
    <location>
        <position position="147"/>
    </location>
    <ligand>
        <name>[4Fe-4S] cluster</name>
        <dbReference type="ChEBI" id="CHEBI:49883"/>
        <note>4Fe-4S-S-AdoMet</note>
    </ligand>
</feature>
<evidence type="ECO:0000313" key="18">
    <source>
        <dbReference type="Proteomes" id="UP001460888"/>
    </source>
</evidence>
<evidence type="ECO:0000256" key="13">
    <source>
        <dbReference type="ARBA" id="ARBA00023157"/>
    </source>
</evidence>
<comment type="catalytic activity">
    <reaction evidence="14">
        <text>adenosine(2503) in 23S rRNA + 2 reduced [2Fe-2S]-[ferredoxin] + 2 S-adenosyl-L-methionine = 2-methyladenosine(2503) in 23S rRNA + 5'-deoxyadenosine + L-methionine + 2 oxidized [2Fe-2S]-[ferredoxin] + S-adenosyl-L-homocysteine</text>
        <dbReference type="Rhea" id="RHEA:42916"/>
        <dbReference type="Rhea" id="RHEA-COMP:10000"/>
        <dbReference type="Rhea" id="RHEA-COMP:10001"/>
        <dbReference type="Rhea" id="RHEA-COMP:10152"/>
        <dbReference type="Rhea" id="RHEA-COMP:10282"/>
        <dbReference type="ChEBI" id="CHEBI:17319"/>
        <dbReference type="ChEBI" id="CHEBI:33737"/>
        <dbReference type="ChEBI" id="CHEBI:33738"/>
        <dbReference type="ChEBI" id="CHEBI:57844"/>
        <dbReference type="ChEBI" id="CHEBI:57856"/>
        <dbReference type="ChEBI" id="CHEBI:59789"/>
        <dbReference type="ChEBI" id="CHEBI:74411"/>
        <dbReference type="ChEBI" id="CHEBI:74497"/>
        <dbReference type="EC" id="2.1.1.192"/>
    </reaction>
</comment>
<keyword evidence="8 14" id="KW-0949">S-adenosyl-L-methionine</keyword>
<evidence type="ECO:0000256" key="11">
    <source>
        <dbReference type="ARBA" id="ARBA00023004"/>
    </source>
</evidence>
<dbReference type="HAMAP" id="MF_01849">
    <property type="entry name" value="RNA_methyltr_RlmN"/>
    <property type="match status" value="1"/>
</dbReference>
<protein>
    <recommendedName>
        <fullName evidence="14">Dual-specificity RNA methyltransferase RlmN</fullName>
        <ecNumber evidence="14">2.1.1.192</ecNumber>
    </recommendedName>
    <alternativeName>
        <fullName evidence="14">23S rRNA (adenine(2503)-C(2))-methyltransferase</fullName>
    </alternativeName>
    <alternativeName>
        <fullName evidence="14">23S rRNA m2A2503 methyltransferase</fullName>
    </alternativeName>
    <alternativeName>
        <fullName evidence="14">Ribosomal RNA large subunit methyltransferase N</fullName>
    </alternativeName>
    <alternativeName>
        <fullName evidence="14">tRNA (adenine(37)-C(2))-methyltransferase</fullName>
    </alternativeName>
    <alternativeName>
        <fullName evidence="14">tRNA m2A37 methyltransferase</fullName>
    </alternativeName>
</protein>
<keyword evidence="12 14" id="KW-0411">Iron-sulfur</keyword>
<keyword evidence="6 14" id="KW-0489">Methyltransferase</keyword>
<feature type="active site" description="S-methylcysteine intermediate" evidence="14">
    <location>
        <position position="377"/>
    </location>
</feature>
<sequence length="407" mass="45397">MASARDKSETRRLSMSTKASETKTTSSAAAKATRVNLFGLDREAMAAFFREHGESAFRAKQVMQWIYARGVTDFSAMTDLSKALRERLPDIAEIHPPAKIREQKATDGTRKWLLAVTEDLDPDNAIEAVYIPEADRATLCISSQIGCALDCSFCATGKQGLNRNLTTAEIVGQVWMAEHDLRAQGLVHGDRALSNIVFMGMGEPLANYRAVVPAIRILLDDYGFGLSKRRVTVSTSGMVPFMDRLREEVDVALAVSLHAPTDDLRDELVPINRKYPLAELMAACDRYVEDKQRRAHVVYEYVLLNGVNDNPEQARGLVKLLANRPAKINLIPFNAFEGSGYTRPDEARIRQFQDILHNKGLRTTVRRTRGDDIDAACGQLVGRVRSKQKRHFRDVPIRVESKPVASV</sequence>
<evidence type="ECO:0000256" key="12">
    <source>
        <dbReference type="ARBA" id="ARBA00023014"/>
    </source>
</evidence>
<comment type="miscellaneous">
    <text evidence="14">Reaction proceeds by a ping-pong mechanism involving intermediate methylation of a conserved cysteine residue.</text>
</comment>
<dbReference type="EC" id="2.1.1.192" evidence="14"/>
<dbReference type="SFLD" id="SFLDG01062">
    <property type="entry name" value="methyltransferase_(Class_A)"/>
    <property type="match status" value="1"/>
</dbReference>
<dbReference type="InterPro" id="IPR004383">
    <property type="entry name" value="rRNA_lsu_MTrfase_RlmN/Cfr"/>
</dbReference>
<evidence type="ECO:0000313" key="17">
    <source>
        <dbReference type="EMBL" id="MES1928090.1"/>
    </source>
</evidence>
<gene>
    <name evidence="14" type="primary">rlmN</name>
    <name evidence="17" type="ORF">SADO_02505</name>
</gene>
<evidence type="ECO:0000256" key="9">
    <source>
        <dbReference type="ARBA" id="ARBA00022694"/>
    </source>
</evidence>
<evidence type="ECO:0000256" key="6">
    <source>
        <dbReference type="ARBA" id="ARBA00022603"/>
    </source>
</evidence>
<feature type="binding site" evidence="14">
    <location>
        <position position="234"/>
    </location>
    <ligand>
        <name>S-adenosyl-L-methionine</name>
        <dbReference type="ChEBI" id="CHEBI:59789"/>
    </ligand>
</feature>
<keyword evidence="18" id="KW-1185">Reference proteome</keyword>
<dbReference type="PANTHER" id="PTHR30544:SF5">
    <property type="entry name" value="RADICAL SAM CORE DOMAIN-CONTAINING PROTEIN"/>
    <property type="match status" value="1"/>
</dbReference>
<keyword evidence="13 14" id="KW-1015">Disulfide bond</keyword>
<keyword evidence="11 14" id="KW-0408">Iron</keyword>
<evidence type="ECO:0000256" key="2">
    <source>
        <dbReference type="ARBA" id="ARBA00007544"/>
    </source>
</evidence>
<feature type="binding site" evidence="14">
    <location>
        <begin position="256"/>
        <end position="258"/>
    </location>
    <ligand>
        <name>S-adenosyl-L-methionine</name>
        <dbReference type="ChEBI" id="CHEBI:59789"/>
    </ligand>
</feature>
<evidence type="ECO:0000256" key="3">
    <source>
        <dbReference type="ARBA" id="ARBA00022485"/>
    </source>
</evidence>
<dbReference type="Pfam" id="PF21016">
    <property type="entry name" value="RlmN_N"/>
    <property type="match status" value="1"/>
</dbReference>
<evidence type="ECO:0000256" key="1">
    <source>
        <dbReference type="ARBA" id="ARBA00004496"/>
    </source>
</evidence>
<evidence type="ECO:0000256" key="10">
    <source>
        <dbReference type="ARBA" id="ARBA00022723"/>
    </source>
</evidence>
<organism evidence="17 18">
    <name type="scientific">Salinisphaera dokdonensis CL-ES53</name>
    <dbReference type="NCBI Taxonomy" id="1304272"/>
    <lineage>
        <taxon>Bacteria</taxon>
        <taxon>Pseudomonadati</taxon>
        <taxon>Pseudomonadota</taxon>
        <taxon>Gammaproteobacteria</taxon>
        <taxon>Salinisphaerales</taxon>
        <taxon>Salinisphaeraceae</taxon>
        <taxon>Salinisphaera</taxon>
    </lineage>
</organism>
<dbReference type="SFLD" id="SFLDS00029">
    <property type="entry name" value="Radical_SAM"/>
    <property type="match status" value="1"/>
</dbReference>
<dbReference type="Pfam" id="PF04055">
    <property type="entry name" value="Radical_SAM"/>
    <property type="match status" value="1"/>
</dbReference>
<evidence type="ECO:0000256" key="14">
    <source>
        <dbReference type="HAMAP-Rule" id="MF_01849"/>
    </source>
</evidence>
<comment type="similarity">
    <text evidence="2 14">Belongs to the radical SAM superfamily. RlmN family.</text>
</comment>
<feature type="binding site" evidence="14">
    <location>
        <begin position="202"/>
        <end position="203"/>
    </location>
    <ligand>
        <name>S-adenosyl-L-methionine</name>
        <dbReference type="ChEBI" id="CHEBI:59789"/>
    </ligand>
</feature>
<dbReference type="SUPFAM" id="SSF102114">
    <property type="entry name" value="Radical SAM enzymes"/>
    <property type="match status" value="1"/>
</dbReference>
<dbReference type="CDD" id="cd01335">
    <property type="entry name" value="Radical_SAM"/>
    <property type="match status" value="1"/>
</dbReference>
<feature type="active site" description="Proton acceptor" evidence="14">
    <location>
        <position position="127"/>
    </location>
</feature>
<dbReference type="InterPro" id="IPR040072">
    <property type="entry name" value="Methyltransferase_A"/>
</dbReference>
<comment type="function">
    <text evidence="14">Specifically methylates position 2 of adenine 2503 in 23S rRNA and position 2 of adenine 37 in tRNAs. m2A2503 modification seems to play a crucial role in the proofreading step occurring at the peptidyl transferase center and thus would serve to optimize ribosomal fidelity.</text>
</comment>
<reference evidence="17 18" key="1">
    <citation type="submission" date="2013-03" db="EMBL/GenBank/DDBJ databases">
        <title>Salinisphaera dokdonensis CL-ES53 Genome Sequencing.</title>
        <authorList>
            <person name="Li C."/>
            <person name="Lai Q."/>
            <person name="Shao Z."/>
        </authorList>
    </citation>
    <scope>NUCLEOTIDE SEQUENCE [LARGE SCALE GENOMIC DNA]</scope>
    <source>
        <strain evidence="17 18">CL-ES53</strain>
    </source>
</reference>
<evidence type="ECO:0000256" key="15">
    <source>
        <dbReference type="SAM" id="MobiDB-lite"/>
    </source>
</evidence>
<feature type="domain" description="Radical SAM core" evidence="16">
    <location>
        <begin position="133"/>
        <end position="372"/>
    </location>
</feature>
<dbReference type="Proteomes" id="UP001460888">
    <property type="component" value="Unassembled WGS sequence"/>
</dbReference>
<comment type="cofactor">
    <cofactor evidence="14">
        <name>[4Fe-4S] cluster</name>
        <dbReference type="ChEBI" id="CHEBI:49883"/>
    </cofactor>
    <text evidence="14">Binds 1 [4Fe-4S] cluster. The cluster is coordinated with 3 cysteines and an exchangeable S-adenosyl-L-methionine.</text>
</comment>
<feature type="compositionally biased region" description="Basic and acidic residues" evidence="15">
    <location>
        <begin position="1"/>
        <end position="12"/>
    </location>
</feature>
<comment type="catalytic activity">
    <reaction evidence="14">
        <text>adenosine(37) in tRNA + 2 reduced [2Fe-2S]-[ferredoxin] + 2 S-adenosyl-L-methionine = 2-methyladenosine(37) in tRNA + 5'-deoxyadenosine + L-methionine + 2 oxidized [2Fe-2S]-[ferredoxin] + S-adenosyl-L-homocysteine</text>
        <dbReference type="Rhea" id="RHEA:43332"/>
        <dbReference type="Rhea" id="RHEA-COMP:10000"/>
        <dbReference type="Rhea" id="RHEA-COMP:10001"/>
        <dbReference type="Rhea" id="RHEA-COMP:10162"/>
        <dbReference type="Rhea" id="RHEA-COMP:10485"/>
        <dbReference type="ChEBI" id="CHEBI:17319"/>
        <dbReference type="ChEBI" id="CHEBI:33737"/>
        <dbReference type="ChEBI" id="CHEBI:33738"/>
        <dbReference type="ChEBI" id="CHEBI:57844"/>
        <dbReference type="ChEBI" id="CHEBI:57856"/>
        <dbReference type="ChEBI" id="CHEBI:59789"/>
        <dbReference type="ChEBI" id="CHEBI:74411"/>
        <dbReference type="ChEBI" id="CHEBI:74497"/>
        <dbReference type="EC" id="2.1.1.192"/>
    </reaction>
</comment>
<accession>A0ABV2AWT0</accession>
<keyword evidence="9 14" id="KW-0819">tRNA processing</keyword>
<dbReference type="InterPro" id="IPR007197">
    <property type="entry name" value="rSAM"/>
</dbReference>
<feature type="region of interest" description="Disordered" evidence="15">
    <location>
        <begin position="1"/>
        <end position="27"/>
    </location>
</feature>
<dbReference type="NCBIfam" id="TIGR00048">
    <property type="entry name" value="rRNA_mod_RlmN"/>
    <property type="match status" value="1"/>
</dbReference>
<dbReference type="InterPro" id="IPR058240">
    <property type="entry name" value="rSAM_sf"/>
</dbReference>
<evidence type="ECO:0000256" key="5">
    <source>
        <dbReference type="ARBA" id="ARBA00022552"/>
    </source>
</evidence>
<keyword evidence="4 14" id="KW-0963">Cytoplasm</keyword>
<comment type="caution">
    <text evidence="17">The sequence shown here is derived from an EMBL/GenBank/DDBJ whole genome shotgun (WGS) entry which is preliminary data.</text>
</comment>
<dbReference type="Gene3D" id="3.20.20.70">
    <property type="entry name" value="Aldolase class I"/>
    <property type="match status" value="1"/>
</dbReference>
<evidence type="ECO:0000256" key="7">
    <source>
        <dbReference type="ARBA" id="ARBA00022679"/>
    </source>
</evidence>
<evidence type="ECO:0000256" key="4">
    <source>
        <dbReference type="ARBA" id="ARBA00022490"/>
    </source>
</evidence>
<keyword evidence="10 14" id="KW-0479">Metal-binding</keyword>
<dbReference type="EMBL" id="APND01000001">
    <property type="protein sequence ID" value="MES1928090.1"/>
    <property type="molecule type" value="Genomic_DNA"/>
</dbReference>
<feature type="disulfide bond" description="(transient)" evidence="14">
    <location>
        <begin position="140"/>
        <end position="377"/>
    </location>
</feature>
<feature type="binding site" evidence="14">
    <location>
        <position position="151"/>
    </location>
    <ligand>
        <name>[4Fe-4S] cluster</name>
        <dbReference type="ChEBI" id="CHEBI:49883"/>
        <note>4Fe-4S-S-AdoMet</note>
    </ligand>
</feature>